<proteinExistence type="predicted"/>
<comment type="caution">
    <text evidence="1">The sequence shown here is derived from an EMBL/GenBank/DDBJ whole genome shotgun (WGS) entry which is preliminary data.</text>
</comment>
<reference evidence="1" key="1">
    <citation type="submission" date="2021-06" db="EMBL/GenBank/DDBJ databases">
        <authorList>
            <person name="Kallberg Y."/>
            <person name="Tangrot J."/>
            <person name="Rosling A."/>
        </authorList>
    </citation>
    <scope>NUCLEOTIDE SEQUENCE</scope>
    <source>
        <strain evidence="1">MA461A</strain>
    </source>
</reference>
<feature type="non-terminal residue" evidence="1">
    <location>
        <position position="42"/>
    </location>
</feature>
<sequence length="42" mass="4698">PDVLLGNAASGCKAISSMYLVLLFAYYYAWVKLENSGMYDFI</sequence>
<accession>A0ACA9SBK8</accession>
<feature type="non-terminal residue" evidence="1">
    <location>
        <position position="1"/>
    </location>
</feature>
<dbReference type="Proteomes" id="UP000789920">
    <property type="component" value="Unassembled WGS sequence"/>
</dbReference>
<name>A0ACA9SBK8_9GLOM</name>
<organism evidence="1 2">
    <name type="scientific">Racocetra persica</name>
    <dbReference type="NCBI Taxonomy" id="160502"/>
    <lineage>
        <taxon>Eukaryota</taxon>
        <taxon>Fungi</taxon>
        <taxon>Fungi incertae sedis</taxon>
        <taxon>Mucoromycota</taxon>
        <taxon>Glomeromycotina</taxon>
        <taxon>Glomeromycetes</taxon>
        <taxon>Diversisporales</taxon>
        <taxon>Gigasporaceae</taxon>
        <taxon>Racocetra</taxon>
    </lineage>
</organism>
<evidence type="ECO:0000313" key="2">
    <source>
        <dbReference type="Proteomes" id="UP000789920"/>
    </source>
</evidence>
<evidence type="ECO:0000313" key="1">
    <source>
        <dbReference type="EMBL" id="CAG8831514.1"/>
    </source>
</evidence>
<gene>
    <name evidence="1" type="ORF">RPERSI_LOCUS28170</name>
</gene>
<keyword evidence="2" id="KW-1185">Reference proteome</keyword>
<dbReference type="EMBL" id="CAJVQC010101595">
    <property type="protein sequence ID" value="CAG8831514.1"/>
    <property type="molecule type" value="Genomic_DNA"/>
</dbReference>
<protein>
    <submittedName>
        <fullName evidence="1">163_t:CDS:1</fullName>
    </submittedName>
</protein>